<dbReference type="GO" id="GO:0006364">
    <property type="term" value="P:rRNA processing"/>
    <property type="evidence" value="ECO:0007669"/>
    <property type="project" value="UniProtKB-ARBA"/>
</dbReference>
<dbReference type="Gene3D" id="3.30.70.580">
    <property type="entry name" value="Pseudouridine synthase I, catalytic domain, N-terminal subdomain"/>
    <property type="match status" value="1"/>
</dbReference>
<dbReference type="KEGG" id="ehx:EMIHUDRAFT_250435"/>
<evidence type="ECO:0000256" key="1">
    <source>
        <dbReference type="ARBA" id="ARBA00008348"/>
    </source>
</evidence>
<dbReference type="Gene3D" id="3.30.70.1560">
    <property type="entry name" value="Alpha-L RNA-binding motif"/>
    <property type="match status" value="1"/>
</dbReference>
<dbReference type="Proteomes" id="UP000013827">
    <property type="component" value="Unassembled WGS sequence"/>
</dbReference>
<feature type="region of interest" description="Disordered" evidence="5">
    <location>
        <begin position="327"/>
        <end position="347"/>
    </location>
</feature>
<dbReference type="CDD" id="cd00165">
    <property type="entry name" value="S4"/>
    <property type="match status" value="1"/>
</dbReference>
<dbReference type="AlphaFoldDB" id="A0A0D3I0J7"/>
<sequence>MPSSAAPSADETRHAAARDSLPSRTEDGHATGGAEDPHRPPPHALPSRLDDEARGASATLPRRLDAALVKLCPGRRRQELRAAIGEGRVSVDGISDGLLPTTTVRPFCRIALDGIIVHERRAYYVLLNKPAGVVSATRDAAAVCAVDILARSGQPTDSSTQAADLVAWRGELCIAGRLDRWTTGLLLLTNDGRFARRVTDGGGSVEKEYRVATRLPIDDLGAARPSCAAVAAFAGGLYLPDNQRTCRPAKLSQVAGVAGEGADRTYLVTLCEGKRHQVKCMVNAVSGGGNRVVALHRSRVGGLVLDEAALPAGAWRLLTEEEVRRLDGAPTAAPAEERREGTAAGAA</sequence>
<keyword evidence="8" id="KW-1185">Reference proteome</keyword>
<accession>A0A0D3I0J7</accession>
<feature type="compositionally biased region" description="Basic and acidic residues" evidence="5">
    <location>
        <begin position="24"/>
        <end position="39"/>
    </location>
</feature>
<dbReference type="PANTHER" id="PTHR47683:SF4">
    <property type="entry name" value="PSEUDOURIDINE SYNTHASE"/>
    <property type="match status" value="1"/>
</dbReference>
<dbReference type="SUPFAM" id="SSF55174">
    <property type="entry name" value="Alpha-L RNA-binding motif"/>
    <property type="match status" value="1"/>
</dbReference>
<evidence type="ECO:0000313" key="7">
    <source>
        <dbReference type="EnsemblProtists" id="EOD04782"/>
    </source>
</evidence>
<dbReference type="GO" id="GO:0001522">
    <property type="term" value="P:pseudouridine synthesis"/>
    <property type="evidence" value="ECO:0007669"/>
    <property type="project" value="InterPro"/>
</dbReference>
<dbReference type="PROSITE" id="PS01149">
    <property type="entry name" value="PSI_RSU"/>
    <property type="match status" value="1"/>
</dbReference>
<dbReference type="HOGENOM" id="CLU_800322_0_0_1"/>
<proteinExistence type="inferred from homology"/>
<dbReference type="Pfam" id="PF00849">
    <property type="entry name" value="PseudoU_synth_2"/>
    <property type="match status" value="1"/>
</dbReference>
<dbReference type="InterPro" id="IPR020094">
    <property type="entry name" value="TruA/RsuA/RluB/E/F_N"/>
</dbReference>
<evidence type="ECO:0000256" key="2">
    <source>
        <dbReference type="ARBA" id="ARBA00022884"/>
    </source>
</evidence>
<protein>
    <recommendedName>
        <fullName evidence="6">Pseudouridine synthase RsuA/RluA-like domain-containing protein</fullName>
    </recommendedName>
</protein>
<comment type="similarity">
    <text evidence="1">Belongs to the pseudouridine synthase RsuA family.</text>
</comment>
<keyword evidence="3" id="KW-0413">Isomerase</keyword>
<reference evidence="8" key="1">
    <citation type="journal article" date="2013" name="Nature">
        <title>Pan genome of the phytoplankton Emiliania underpins its global distribution.</title>
        <authorList>
            <person name="Read B.A."/>
            <person name="Kegel J."/>
            <person name="Klute M.J."/>
            <person name="Kuo A."/>
            <person name="Lefebvre S.C."/>
            <person name="Maumus F."/>
            <person name="Mayer C."/>
            <person name="Miller J."/>
            <person name="Monier A."/>
            <person name="Salamov A."/>
            <person name="Young J."/>
            <person name="Aguilar M."/>
            <person name="Claverie J.M."/>
            <person name="Frickenhaus S."/>
            <person name="Gonzalez K."/>
            <person name="Herman E.K."/>
            <person name="Lin Y.C."/>
            <person name="Napier J."/>
            <person name="Ogata H."/>
            <person name="Sarno A.F."/>
            <person name="Shmutz J."/>
            <person name="Schroeder D."/>
            <person name="de Vargas C."/>
            <person name="Verret F."/>
            <person name="von Dassow P."/>
            <person name="Valentin K."/>
            <person name="Van de Peer Y."/>
            <person name="Wheeler G."/>
            <person name="Dacks J.B."/>
            <person name="Delwiche C.F."/>
            <person name="Dyhrman S.T."/>
            <person name="Glockner G."/>
            <person name="John U."/>
            <person name="Richards T."/>
            <person name="Worden A.Z."/>
            <person name="Zhang X."/>
            <person name="Grigoriev I.V."/>
            <person name="Allen A.E."/>
            <person name="Bidle K."/>
            <person name="Borodovsky M."/>
            <person name="Bowler C."/>
            <person name="Brownlee C."/>
            <person name="Cock J.M."/>
            <person name="Elias M."/>
            <person name="Gladyshev V.N."/>
            <person name="Groth M."/>
            <person name="Guda C."/>
            <person name="Hadaegh A."/>
            <person name="Iglesias-Rodriguez M.D."/>
            <person name="Jenkins J."/>
            <person name="Jones B.M."/>
            <person name="Lawson T."/>
            <person name="Leese F."/>
            <person name="Lindquist E."/>
            <person name="Lobanov A."/>
            <person name="Lomsadze A."/>
            <person name="Malik S.B."/>
            <person name="Marsh M.E."/>
            <person name="Mackinder L."/>
            <person name="Mock T."/>
            <person name="Mueller-Roeber B."/>
            <person name="Pagarete A."/>
            <person name="Parker M."/>
            <person name="Probert I."/>
            <person name="Quesneville H."/>
            <person name="Raines C."/>
            <person name="Rensing S.A."/>
            <person name="Riano-Pachon D.M."/>
            <person name="Richier S."/>
            <person name="Rokitta S."/>
            <person name="Shiraiwa Y."/>
            <person name="Soanes D.M."/>
            <person name="van der Giezen M."/>
            <person name="Wahlund T.M."/>
            <person name="Williams B."/>
            <person name="Wilson W."/>
            <person name="Wolfe G."/>
            <person name="Wurch L.L."/>
        </authorList>
    </citation>
    <scope>NUCLEOTIDE SEQUENCE</scope>
</reference>
<evidence type="ECO:0000256" key="3">
    <source>
        <dbReference type="ARBA" id="ARBA00023235"/>
    </source>
</evidence>
<dbReference type="GO" id="GO:0009982">
    <property type="term" value="F:pseudouridine synthase activity"/>
    <property type="evidence" value="ECO:0007669"/>
    <property type="project" value="InterPro"/>
</dbReference>
<feature type="region of interest" description="Disordered" evidence="5">
    <location>
        <begin position="1"/>
        <end position="55"/>
    </location>
</feature>
<dbReference type="STRING" id="2903.R1B6M8"/>
<evidence type="ECO:0000256" key="5">
    <source>
        <dbReference type="SAM" id="MobiDB-lite"/>
    </source>
</evidence>
<evidence type="ECO:0000256" key="4">
    <source>
        <dbReference type="PROSITE-ProRule" id="PRU00182"/>
    </source>
</evidence>
<name>A0A0D3I0J7_EMIH1</name>
<dbReference type="EnsemblProtists" id="EOD04782">
    <property type="protein sequence ID" value="EOD04782"/>
    <property type="gene ID" value="EMIHUDRAFT_250435"/>
</dbReference>
<dbReference type="GO" id="GO:0003723">
    <property type="term" value="F:RNA binding"/>
    <property type="evidence" value="ECO:0007669"/>
    <property type="project" value="UniProtKB-KW"/>
</dbReference>
<feature type="domain" description="Pseudouridine synthase RsuA/RluA-like" evidence="6">
    <location>
        <begin position="123"/>
        <end position="283"/>
    </location>
</feature>
<dbReference type="PANTHER" id="PTHR47683">
    <property type="entry name" value="PSEUDOURIDINE SYNTHASE FAMILY PROTEIN-RELATED"/>
    <property type="match status" value="1"/>
</dbReference>
<dbReference type="InterPro" id="IPR006145">
    <property type="entry name" value="PsdUridine_synth_RsuA/RluA"/>
</dbReference>
<evidence type="ECO:0000259" key="6">
    <source>
        <dbReference type="Pfam" id="PF00849"/>
    </source>
</evidence>
<dbReference type="InterPro" id="IPR020103">
    <property type="entry name" value="PsdUridine_synth_cat_dom_sf"/>
</dbReference>
<dbReference type="RefSeq" id="XP_005757211.1">
    <property type="nucleotide sequence ID" value="XM_005757154.1"/>
</dbReference>
<dbReference type="GeneID" id="17250933"/>
<organism evidence="7 8">
    <name type="scientific">Emiliania huxleyi (strain CCMP1516)</name>
    <dbReference type="NCBI Taxonomy" id="280463"/>
    <lineage>
        <taxon>Eukaryota</taxon>
        <taxon>Haptista</taxon>
        <taxon>Haptophyta</taxon>
        <taxon>Prymnesiophyceae</taxon>
        <taxon>Isochrysidales</taxon>
        <taxon>Noelaerhabdaceae</taxon>
        <taxon>Emiliania</taxon>
    </lineage>
</organism>
<dbReference type="SUPFAM" id="SSF55120">
    <property type="entry name" value="Pseudouridine synthase"/>
    <property type="match status" value="1"/>
</dbReference>
<keyword evidence="2 4" id="KW-0694">RNA-binding</keyword>
<dbReference type="InterPro" id="IPR018496">
    <property type="entry name" value="PsdUridine_synth_RsuA/RluB_CS"/>
</dbReference>
<evidence type="ECO:0000313" key="8">
    <source>
        <dbReference type="Proteomes" id="UP000013827"/>
    </source>
</evidence>
<reference evidence="7" key="2">
    <citation type="submission" date="2024-10" db="UniProtKB">
        <authorList>
            <consortium name="EnsemblProtists"/>
        </authorList>
    </citation>
    <scope>IDENTIFICATION</scope>
</reference>
<dbReference type="PROSITE" id="PS50889">
    <property type="entry name" value="S4"/>
    <property type="match status" value="1"/>
</dbReference>
<dbReference type="PaxDb" id="2903-EOD04782"/>
<dbReference type="InterPro" id="IPR042092">
    <property type="entry name" value="PsdUridine_s_RsuA/RluB/E/F_cat"/>
</dbReference>
<dbReference type="InterPro" id="IPR050343">
    <property type="entry name" value="RsuA_PseudoU_synthase"/>
</dbReference>